<evidence type="ECO:0000313" key="1">
    <source>
        <dbReference type="EMBL" id="WKN38686.1"/>
    </source>
</evidence>
<dbReference type="EMBL" id="CP120682">
    <property type="protein sequence ID" value="WKN38686.1"/>
    <property type="molecule type" value="Genomic_DNA"/>
</dbReference>
<reference evidence="1" key="2">
    <citation type="journal article" date="2024" name="Antonie Van Leeuwenhoek">
        <title>Roseihalotalea indica gen. nov., sp. nov., a halophilic Bacteroidetes from mesopelagic Southwest Indian Ocean with higher carbohydrate metabolic potential.</title>
        <authorList>
            <person name="Chen B."/>
            <person name="Zhang M."/>
            <person name="Lin D."/>
            <person name="Ye J."/>
            <person name="Tang K."/>
        </authorList>
    </citation>
    <scope>NUCLEOTIDE SEQUENCE</scope>
    <source>
        <strain evidence="1">TK19036</strain>
    </source>
</reference>
<protein>
    <submittedName>
        <fullName evidence="1">Uncharacterized protein</fullName>
    </submittedName>
</protein>
<proteinExistence type="predicted"/>
<gene>
    <name evidence="1" type="ORF">K4G66_08220</name>
</gene>
<reference evidence="1" key="1">
    <citation type="journal article" date="2023" name="Comput. Struct. Biotechnol. J.">
        <title>Discovery of a novel marine Bacteroidetes with a rich repertoire of carbohydrate-active enzymes.</title>
        <authorList>
            <person name="Chen B."/>
            <person name="Liu G."/>
            <person name="Chen Q."/>
            <person name="Wang H."/>
            <person name="Liu L."/>
            <person name="Tang K."/>
        </authorList>
    </citation>
    <scope>NUCLEOTIDE SEQUENCE</scope>
    <source>
        <strain evidence="1">TK19036</strain>
    </source>
</reference>
<name>A0AA49GTS3_9BACT</name>
<accession>A0AA49GTS3</accession>
<sequence>MLPKLKPSVVTRFEREVHGKINHLIHIMSMVEVVNDESDKAVVASAIREAKQLIKQIGAARKAITTPLQEEVKRWVAKEKELVEPIETAIRQADTLIQQYNERVVAQRQAVLHKIAEEERIRLQNDSNAEQIQLESDLKRQVAMAQHSTDGVRKVWTFAVEDLALVPREYLVLDTQKVREAIRNGERHISGIRIYQQHRTVYR</sequence>
<organism evidence="1">
    <name type="scientific">Roseihalotalea indica</name>
    <dbReference type="NCBI Taxonomy" id="2867963"/>
    <lineage>
        <taxon>Bacteria</taxon>
        <taxon>Pseudomonadati</taxon>
        <taxon>Bacteroidota</taxon>
        <taxon>Cytophagia</taxon>
        <taxon>Cytophagales</taxon>
        <taxon>Catalimonadaceae</taxon>
        <taxon>Roseihalotalea</taxon>
    </lineage>
</organism>
<dbReference type="AlphaFoldDB" id="A0AA49GTS3"/>